<dbReference type="InterPro" id="IPR015943">
    <property type="entry name" value="WD40/YVTN_repeat-like_dom_sf"/>
</dbReference>
<keyword evidence="3" id="KW-0677">Repeat</keyword>
<dbReference type="OrthoDB" id="2288928at2759"/>
<organism evidence="8 9">
    <name type="scientific">Suillus luteus UH-Slu-Lm8-n1</name>
    <dbReference type="NCBI Taxonomy" id="930992"/>
    <lineage>
        <taxon>Eukaryota</taxon>
        <taxon>Fungi</taxon>
        <taxon>Dikarya</taxon>
        <taxon>Basidiomycota</taxon>
        <taxon>Agaricomycotina</taxon>
        <taxon>Agaricomycetes</taxon>
        <taxon>Agaricomycetidae</taxon>
        <taxon>Boletales</taxon>
        <taxon>Suillineae</taxon>
        <taxon>Suillaceae</taxon>
        <taxon>Suillus</taxon>
    </lineage>
</organism>
<dbReference type="HOGENOM" id="CLU_035848_2_1_1"/>
<evidence type="ECO:0000313" key="9">
    <source>
        <dbReference type="Proteomes" id="UP000054485"/>
    </source>
</evidence>
<dbReference type="InterPro" id="IPR036322">
    <property type="entry name" value="WD40_repeat_dom_sf"/>
</dbReference>
<name>A0A0C9ZVM1_9AGAM</name>
<evidence type="ECO:0000256" key="1">
    <source>
        <dbReference type="ARBA" id="ARBA00007625"/>
    </source>
</evidence>
<evidence type="ECO:0000256" key="4">
    <source>
        <dbReference type="ARBA" id="ARBA00039238"/>
    </source>
</evidence>
<feature type="repeat" description="WD" evidence="6">
    <location>
        <begin position="91"/>
        <end position="131"/>
    </location>
</feature>
<dbReference type="STRING" id="930992.A0A0C9ZVM1"/>
<dbReference type="AlphaFoldDB" id="A0A0C9ZVM1"/>
<dbReference type="PANTHER" id="PTHR44019">
    <property type="entry name" value="WD REPEAT-CONTAINING PROTEIN 55"/>
    <property type="match status" value="1"/>
</dbReference>
<sequence length="403" mass="44097">MPDIPVGSQIFDLAFHPTHSTVYTGLLNGKVKAFRYDEQGQYEDSFVLRPSKRSCRCLDTSEDGSRLWATGKAKAIFTIDTATGTVSETRKNAHNSPVNRIKRLMPQMLSTGDDDGVIKLWDPRMSDPIRDYTHHYDFISDFLWLDDKKQLITTSGDGTLSVIDVRGKKPEPVAQSEDQEDELLSIVAIRSGSKVVVGTQTGILSVFNRSHGWGDCVDRVPGHPQSIDALCTLPSSYPSSHSTILTGSSDGLLRAVQLFPTKLLGVVADHGSFPIERIAVDLGGEGRWVGSAGHDDTLKMTDLRAIFEDEEGEEAVDESENVQIIQASDIDPQEPDGAVVETQVPPEGTAAVNETSDSDEDVRDSHSLKEKKRKSKSSKNALAGRSKKARNQIDADPSFFKGL</sequence>
<dbReference type="SMART" id="SM00320">
    <property type="entry name" value="WD40"/>
    <property type="match status" value="6"/>
</dbReference>
<evidence type="ECO:0000256" key="2">
    <source>
        <dbReference type="ARBA" id="ARBA00022574"/>
    </source>
</evidence>
<gene>
    <name evidence="8" type="ORF">CY34DRAFT_84614</name>
</gene>
<dbReference type="InterPro" id="IPR001680">
    <property type="entry name" value="WD40_rpt"/>
</dbReference>
<dbReference type="Proteomes" id="UP000054485">
    <property type="component" value="Unassembled WGS sequence"/>
</dbReference>
<dbReference type="FunCoup" id="A0A0C9ZVM1">
    <property type="interactions" value="508"/>
</dbReference>
<dbReference type="InterPro" id="IPR050505">
    <property type="entry name" value="WDR55/POC1"/>
</dbReference>
<evidence type="ECO:0000256" key="6">
    <source>
        <dbReference type="PROSITE-ProRule" id="PRU00221"/>
    </source>
</evidence>
<dbReference type="EMBL" id="KN835255">
    <property type="protein sequence ID" value="KIK41880.1"/>
    <property type="molecule type" value="Genomic_DNA"/>
</dbReference>
<evidence type="ECO:0000256" key="7">
    <source>
        <dbReference type="SAM" id="MobiDB-lite"/>
    </source>
</evidence>
<protein>
    <recommendedName>
        <fullName evidence="4">WD repeat-containing protein JIP5</fullName>
    </recommendedName>
    <alternativeName>
        <fullName evidence="5">WD repeat-containing protein jip5</fullName>
    </alternativeName>
</protein>
<reference evidence="9" key="2">
    <citation type="submission" date="2015-01" db="EMBL/GenBank/DDBJ databases">
        <title>Evolutionary Origins and Diversification of the Mycorrhizal Mutualists.</title>
        <authorList>
            <consortium name="DOE Joint Genome Institute"/>
            <consortium name="Mycorrhizal Genomics Consortium"/>
            <person name="Kohler A."/>
            <person name="Kuo A."/>
            <person name="Nagy L.G."/>
            <person name="Floudas D."/>
            <person name="Copeland A."/>
            <person name="Barry K.W."/>
            <person name="Cichocki N."/>
            <person name="Veneault-Fourrey C."/>
            <person name="LaButti K."/>
            <person name="Lindquist E.A."/>
            <person name="Lipzen A."/>
            <person name="Lundell T."/>
            <person name="Morin E."/>
            <person name="Murat C."/>
            <person name="Riley R."/>
            <person name="Ohm R."/>
            <person name="Sun H."/>
            <person name="Tunlid A."/>
            <person name="Henrissat B."/>
            <person name="Grigoriev I.V."/>
            <person name="Hibbett D.S."/>
            <person name="Martin F."/>
        </authorList>
    </citation>
    <scope>NUCLEOTIDE SEQUENCE [LARGE SCALE GENOMIC DNA]</scope>
    <source>
        <strain evidence="9">UH-Slu-Lm8-n1</strain>
    </source>
</reference>
<feature type="region of interest" description="Disordered" evidence="7">
    <location>
        <begin position="327"/>
        <end position="403"/>
    </location>
</feature>
<keyword evidence="9" id="KW-1185">Reference proteome</keyword>
<dbReference type="Pfam" id="PF24796">
    <property type="entry name" value="WDR55"/>
    <property type="match status" value="1"/>
</dbReference>
<dbReference type="Gene3D" id="2.130.10.10">
    <property type="entry name" value="YVTN repeat-like/Quinoprotein amine dehydrogenase"/>
    <property type="match status" value="2"/>
</dbReference>
<evidence type="ECO:0000313" key="8">
    <source>
        <dbReference type="EMBL" id="KIK41880.1"/>
    </source>
</evidence>
<accession>A0A0C9ZVM1</accession>
<evidence type="ECO:0000256" key="5">
    <source>
        <dbReference type="ARBA" id="ARBA00039514"/>
    </source>
</evidence>
<dbReference type="PANTHER" id="PTHR44019:SF20">
    <property type="entry name" value="WD REPEAT-CONTAINING PROTEIN 55"/>
    <property type="match status" value="1"/>
</dbReference>
<keyword evidence="2 6" id="KW-0853">WD repeat</keyword>
<reference evidence="8 9" key="1">
    <citation type="submission" date="2014-04" db="EMBL/GenBank/DDBJ databases">
        <authorList>
            <consortium name="DOE Joint Genome Institute"/>
            <person name="Kuo A."/>
            <person name="Ruytinx J."/>
            <person name="Rineau F."/>
            <person name="Colpaert J."/>
            <person name="Kohler A."/>
            <person name="Nagy L.G."/>
            <person name="Floudas D."/>
            <person name="Copeland A."/>
            <person name="Barry K.W."/>
            <person name="Cichocki N."/>
            <person name="Veneault-Fourrey C."/>
            <person name="LaButti K."/>
            <person name="Lindquist E.A."/>
            <person name="Lipzen A."/>
            <person name="Lundell T."/>
            <person name="Morin E."/>
            <person name="Murat C."/>
            <person name="Sun H."/>
            <person name="Tunlid A."/>
            <person name="Henrissat B."/>
            <person name="Grigoriev I.V."/>
            <person name="Hibbett D.S."/>
            <person name="Martin F."/>
            <person name="Nordberg H.P."/>
            <person name="Cantor M.N."/>
            <person name="Hua S.X."/>
        </authorList>
    </citation>
    <scope>NUCLEOTIDE SEQUENCE [LARGE SCALE GENOMIC DNA]</scope>
    <source>
        <strain evidence="8 9">UH-Slu-Lm8-n1</strain>
    </source>
</reference>
<proteinExistence type="inferred from homology"/>
<evidence type="ECO:0000256" key="3">
    <source>
        <dbReference type="ARBA" id="ARBA00022737"/>
    </source>
</evidence>
<dbReference type="SUPFAM" id="SSF50978">
    <property type="entry name" value="WD40 repeat-like"/>
    <property type="match status" value="1"/>
</dbReference>
<dbReference type="InParanoid" id="A0A0C9ZVM1"/>
<comment type="similarity">
    <text evidence="1">Belongs to the WD repeat WDR55 family.</text>
</comment>
<dbReference type="PROSITE" id="PS50082">
    <property type="entry name" value="WD_REPEATS_2"/>
    <property type="match status" value="1"/>
</dbReference>